<dbReference type="EMBL" id="BLXT01000945">
    <property type="protein sequence ID" value="GFN81610.1"/>
    <property type="molecule type" value="Genomic_DNA"/>
</dbReference>
<feature type="compositionally biased region" description="Acidic residues" evidence="1">
    <location>
        <begin position="23"/>
        <end position="35"/>
    </location>
</feature>
<evidence type="ECO:0000256" key="1">
    <source>
        <dbReference type="SAM" id="MobiDB-lite"/>
    </source>
</evidence>
<evidence type="ECO:0000313" key="2">
    <source>
        <dbReference type="EMBL" id="GFN81610.1"/>
    </source>
</evidence>
<dbReference type="Proteomes" id="UP000735302">
    <property type="component" value="Unassembled WGS sequence"/>
</dbReference>
<proteinExistence type="predicted"/>
<feature type="compositionally biased region" description="Polar residues" evidence="1">
    <location>
        <begin position="97"/>
        <end position="109"/>
    </location>
</feature>
<reference evidence="2 3" key="1">
    <citation type="journal article" date="2021" name="Elife">
        <title>Chloroplast acquisition without the gene transfer in kleptoplastic sea slugs, Plakobranchus ocellatus.</title>
        <authorList>
            <person name="Maeda T."/>
            <person name="Takahashi S."/>
            <person name="Yoshida T."/>
            <person name="Shimamura S."/>
            <person name="Takaki Y."/>
            <person name="Nagai Y."/>
            <person name="Toyoda A."/>
            <person name="Suzuki Y."/>
            <person name="Arimoto A."/>
            <person name="Ishii H."/>
            <person name="Satoh N."/>
            <person name="Nishiyama T."/>
            <person name="Hasebe M."/>
            <person name="Maruyama T."/>
            <person name="Minagawa J."/>
            <person name="Obokata J."/>
            <person name="Shigenobu S."/>
        </authorList>
    </citation>
    <scope>NUCLEOTIDE SEQUENCE [LARGE SCALE GENOMIC DNA]</scope>
</reference>
<protein>
    <submittedName>
        <fullName evidence="2">Uncharacterized protein</fullName>
    </submittedName>
</protein>
<feature type="region of interest" description="Disordered" evidence="1">
    <location>
        <begin position="14"/>
        <end position="109"/>
    </location>
</feature>
<accession>A0AAV3YGX3</accession>
<organism evidence="2 3">
    <name type="scientific">Plakobranchus ocellatus</name>
    <dbReference type="NCBI Taxonomy" id="259542"/>
    <lineage>
        <taxon>Eukaryota</taxon>
        <taxon>Metazoa</taxon>
        <taxon>Spiralia</taxon>
        <taxon>Lophotrochozoa</taxon>
        <taxon>Mollusca</taxon>
        <taxon>Gastropoda</taxon>
        <taxon>Heterobranchia</taxon>
        <taxon>Euthyneura</taxon>
        <taxon>Panpulmonata</taxon>
        <taxon>Sacoglossa</taxon>
        <taxon>Placobranchoidea</taxon>
        <taxon>Plakobranchidae</taxon>
        <taxon>Plakobranchus</taxon>
    </lineage>
</organism>
<sequence length="109" mass="11988">MCLDSDFVIDLDNNSDFVLSGGEESESESSDEENSVDPNIGINVTSAVGCSGRSTDQSDDHHQTGNQARSRNILASDEEWVDIDLGRDNGDQEQDTLDTQTSFRFLNQK</sequence>
<gene>
    <name evidence="2" type="ORF">PoB_000811600</name>
</gene>
<feature type="compositionally biased region" description="Polar residues" evidence="1">
    <location>
        <begin position="42"/>
        <end position="55"/>
    </location>
</feature>
<comment type="caution">
    <text evidence="2">The sequence shown here is derived from an EMBL/GenBank/DDBJ whole genome shotgun (WGS) entry which is preliminary data.</text>
</comment>
<evidence type="ECO:0000313" key="3">
    <source>
        <dbReference type="Proteomes" id="UP000735302"/>
    </source>
</evidence>
<name>A0AAV3YGX3_9GAST</name>
<keyword evidence="3" id="KW-1185">Reference proteome</keyword>
<dbReference type="AlphaFoldDB" id="A0AAV3YGX3"/>